<dbReference type="Gene3D" id="2.60.120.330">
    <property type="entry name" value="B-lactam Antibiotic, Isopenicillin N Synthase, Chain"/>
    <property type="match status" value="1"/>
</dbReference>
<comment type="caution">
    <text evidence="2">The sequence shown here is derived from an EMBL/GenBank/DDBJ whole genome shotgun (WGS) entry which is preliminary data.</text>
</comment>
<dbReference type="InterPro" id="IPR011990">
    <property type="entry name" value="TPR-like_helical_dom_sf"/>
</dbReference>
<dbReference type="InterPro" id="IPR000719">
    <property type="entry name" value="Prot_kinase_dom"/>
</dbReference>
<dbReference type="PROSITE" id="PS50011">
    <property type="entry name" value="PROTEIN_KINASE_DOM"/>
    <property type="match status" value="1"/>
</dbReference>
<dbReference type="InterPro" id="IPR008271">
    <property type="entry name" value="Ser/Thr_kinase_AS"/>
</dbReference>
<dbReference type="InterPro" id="IPR011009">
    <property type="entry name" value="Kinase-like_dom_sf"/>
</dbReference>
<reference evidence="2 3" key="1">
    <citation type="journal article" date="2015" name="Sci. Rep.">
        <title>Genome of the facultative scuticociliatosis pathogen Pseudocohnilembus persalinus provides insight into its virulence through horizontal gene transfer.</title>
        <authorList>
            <person name="Xiong J."/>
            <person name="Wang G."/>
            <person name="Cheng J."/>
            <person name="Tian M."/>
            <person name="Pan X."/>
            <person name="Warren A."/>
            <person name="Jiang C."/>
            <person name="Yuan D."/>
            <person name="Miao W."/>
        </authorList>
    </citation>
    <scope>NUCLEOTIDE SEQUENCE [LARGE SCALE GENOMIC DNA]</scope>
    <source>
        <strain evidence="2">36N120E</strain>
    </source>
</reference>
<dbReference type="SUPFAM" id="SSF56112">
    <property type="entry name" value="Protein kinase-like (PK-like)"/>
    <property type="match status" value="1"/>
</dbReference>
<dbReference type="SMART" id="SM00028">
    <property type="entry name" value="TPR"/>
    <property type="match status" value="3"/>
</dbReference>
<keyword evidence="2" id="KW-0418">Kinase</keyword>
<keyword evidence="3" id="KW-1185">Reference proteome</keyword>
<dbReference type="InterPro" id="IPR019734">
    <property type="entry name" value="TPR_rpt"/>
</dbReference>
<dbReference type="PROSITE" id="PS00108">
    <property type="entry name" value="PROTEIN_KINASE_ST"/>
    <property type="match status" value="1"/>
</dbReference>
<dbReference type="OrthoDB" id="326339at2759"/>
<evidence type="ECO:0000313" key="2">
    <source>
        <dbReference type="EMBL" id="KRX06297.1"/>
    </source>
</evidence>
<evidence type="ECO:0000313" key="3">
    <source>
        <dbReference type="Proteomes" id="UP000054937"/>
    </source>
</evidence>
<sequence length="1421" mass="168306">MEETIKTEIPDFLSELQNNIKKDDNKLKAEDIIEEEFVIDENNLRDLYVMGKGGFGEVKVVYDTRNLKRYAKKTFVDYKDYKDEKDRMRQIEQIFDEDFEDIACTLAKYDNEKMTLYYHLGICSLQEFMSQRSEQKIFWWQNQQELCYILKQSYEFFNILFEKNLYHTDMKPANIVLVPQTGAAVQKVFEIRFIDFGACVEDYNQLIAYTQLYFIPDINEKAKEKGHFFANKQERIKAELYTLARTMIRIMLDSVWVKEERNPSDKVYFENTEEGNQLALKKLYAYYSKDLVNVIEQMIEQKDPEEYQQELEELTSCEIIEGTSLGGLQIEQTEKDVEELFRNSLYERALKVVDALEDKVWKSLKLVFYKEILLEKIAYHDRMNQLMREIDNRKDEFAPEYLDSPDLNKKKMYFNAVREAIWHIGTIKRRILIDEMIEQCTQIFGRESDMVALCYYQRAKIEMSAQIYPDALKFFDQCFEIYDKIEKNYQNQQDLAFALKYCGNVYIYTKKYDKAFEHFQKEGEIWKSIAGDKHGEYGGALQNQSICKYYLQNYEEGYQQLKKAITIFLNSFGDKNQYYSAALSWMVVFCKQLKKYEEGGNYSLQASLLFLDTVGSSHSHYRNNISNLCENYHVFQKNLIGKIQSELLENYEKCFKLEKYEQAEKYLTIAYDCIKNCISYEYIKAEEQAIVKIKEKIAQKKKIINIKKKQKNILNKQETIKQFDALLEFITDPNEKAVEIMKQAKLLSQVEARTLIKDFLTTYSQEKAFYNDLLMEQCQLEISLGILEDAEKNLNYIKDNSVSTMQKDLANTNLMNLYEVMKRKIPISPIFKVELYNIYEKQINLLKVQLGQTSQRFRHIVQNTAVALENIEMFFQSEKLIKDLIENSKPIKAELESYQEILKRLHEKKKYQLKQKIQQQKVQQQGWKKLDRFCFFYDLYMNEQQQQPQVLKKYQNAKINVLDFKKTGLTELFQIFMFNQQSSGYILIKNFTPENSIYLCNKLYQMCLWFFSRPEEQKLQYAKKHINPENHHTYRGYEKYSDSFEEINIGYFNDIIKNTERKEIKITNLYEDLQWPKFSSSFRKAIEEQHKTFDSLNLILLKILAELNNQIDQQTLINLFKNPINLQSYINCSTLYLRKFQTGNSFKSKDDDEKVFMNENYPQGFLSYQVLNHQHGLQIKQDGQWKNVPPLGNSILVSLGGLFTAITESKPAVPYRIVDCGQDFYQSGYVSEFDAQQAIPLGEPKWNIGQFNNKVDEKKEEDIQQETIKVDENTEEQRLQGKVQLQENTSKTQTTQDLITLLNQLKVKQSKISAEQEIKNQQEKQRKQLLELQNKEGPIELLNKNRPPNLFYTNDKTVTYGQFKSVQLQSKPEFEKVNFETSIVSTAQRPYTPENNNRPTIDFEARRKIQDQKLSQASKQI</sequence>
<dbReference type="Pfam" id="PF00069">
    <property type="entry name" value="Pkinase"/>
    <property type="match status" value="1"/>
</dbReference>
<evidence type="ECO:0000259" key="1">
    <source>
        <dbReference type="PROSITE" id="PS50011"/>
    </source>
</evidence>
<dbReference type="Proteomes" id="UP000054937">
    <property type="component" value="Unassembled WGS sequence"/>
</dbReference>
<feature type="domain" description="Protein kinase" evidence="1">
    <location>
        <begin position="44"/>
        <end position="320"/>
    </location>
</feature>
<dbReference type="InParanoid" id="A0A0V0QV97"/>
<dbReference type="Gene3D" id="1.10.510.10">
    <property type="entry name" value="Transferase(Phosphotransferase) domain 1"/>
    <property type="match status" value="1"/>
</dbReference>
<dbReference type="SMART" id="SM00220">
    <property type="entry name" value="S_TKc"/>
    <property type="match status" value="1"/>
</dbReference>
<dbReference type="EMBL" id="LDAU01000097">
    <property type="protein sequence ID" value="KRX06297.1"/>
    <property type="molecule type" value="Genomic_DNA"/>
</dbReference>
<organism evidence="2 3">
    <name type="scientific">Pseudocohnilembus persalinus</name>
    <name type="common">Ciliate</name>
    <dbReference type="NCBI Taxonomy" id="266149"/>
    <lineage>
        <taxon>Eukaryota</taxon>
        <taxon>Sar</taxon>
        <taxon>Alveolata</taxon>
        <taxon>Ciliophora</taxon>
        <taxon>Intramacronucleata</taxon>
        <taxon>Oligohymenophorea</taxon>
        <taxon>Scuticociliatia</taxon>
        <taxon>Philasterida</taxon>
        <taxon>Pseudocohnilembidae</taxon>
        <taxon>Pseudocohnilembus</taxon>
    </lineage>
</organism>
<dbReference type="SUPFAM" id="SSF51197">
    <property type="entry name" value="Clavaminate synthase-like"/>
    <property type="match status" value="1"/>
</dbReference>
<dbReference type="Gene3D" id="1.25.40.10">
    <property type="entry name" value="Tetratricopeptide repeat domain"/>
    <property type="match status" value="1"/>
</dbReference>
<gene>
    <name evidence="2" type="ORF">PPERSA_06268</name>
</gene>
<accession>A0A0V0QV97</accession>
<protein>
    <submittedName>
        <fullName evidence="2">Protein kinase-like domain</fullName>
    </submittedName>
</protein>
<name>A0A0V0QV97_PSEPJ</name>
<dbReference type="SUPFAM" id="SSF48452">
    <property type="entry name" value="TPR-like"/>
    <property type="match status" value="1"/>
</dbReference>
<dbReference type="GO" id="GO:0004672">
    <property type="term" value="F:protein kinase activity"/>
    <property type="evidence" value="ECO:0007669"/>
    <property type="project" value="InterPro"/>
</dbReference>
<proteinExistence type="predicted"/>
<dbReference type="InterPro" id="IPR027443">
    <property type="entry name" value="IPNS-like_sf"/>
</dbReference>
<dbReference type="GO" id="GO:0005524">
    <property type="term" value="F:ATP binding"/>
    <property type="evidence" value="ECO:0007669"/>
    <property type="project" value="InterPro"/>
</dbReference>
<keyword evidence="2" id="KW-0808">Transferase</keyword>